<dbReference type="Gene3D" id="2.40.100.10">
    <property type="entry name" value="Cyclophilin-like"/>
    <property type="match status" value="1"/>
</dbReference>
<dbReference type="PANTHER" id="PTHR34698:SF2">
    <property type="entry name" value="5-OXOPROLINASE SUBUNIT B"/>
    <property type="match status" value="1"/>
</dbReference>
<keyword evidence="1" id="KW-0547">Nucleotide-binding</keyword>
<dbReference type="InterPro" id="IPR010016">
    <property type="entry name" value="PxpB"/>
</dbReference>
<dbReference type="RefSeq" id="WP_084339451.1">
    <property type="nucleotide sequence ID" value="NZ_FNFD01000028.1"/>
</dbReference>
<dbReference type="SUPFAM" id="SSF160467">
    <property type="entry name" value="PH0987 N-terminal domain-like"/>
    <property type="match status" value="1"/>
</dbReference>
<proteinExistence type="predicted"/>
<dbReference type="SMART" id="SM00796">
    <property type="entry name" value="AHS1"/>
    <property type="match status" value="1"/>
</dbReference>
<dbReference type="GO" id="GO:0005524">
    <property type="term" value="F:ATP binding"/>
    <property type="evidence" value="ECO:0007669"/>
    <property type="project" value="UniProtKB-KW"/>
</dbReference>
<evidence type="ECO:0000256" key="2">
    <source>
        <dbReference type="ARBA" id="ARBA00022801"/>
    </source>
</evidence>
<dbReference type="Gene3D" id="3.30.1360.40">
    <property type="match status" value="1"/>
</dbReference>
<accession>A0A1G9MBX5</accession>
<organism evidence="5 6">
    <name type="scientific">Pseudomonas indica</name>
    <dbReference type="NCBI Taxonomy" id="137658"/>
    <lineage>
        <taxon>Bacteria</taxon>
        <taxon>Pseudomonadati</taxon>
        <taxon>Pseudomonadota</taxon>
        <taxon>Gammaproteobacteria</taxon>
        <taxon>Pseudomonadales</taxon>
        <taxon>Pseudomonadaceae</taxon>
        <taxon>Pseudomonas</taxon>
    </lineage>
</organism>
<evidence type="ECO:0000259" key="4">
    <source>
        <dbReference type="SMART" id="SM00796"/>
    </source>
</evidence>
<keyword evidence="2" id="KW-0378">Hydrolase</keyword>
<dbReference type="Proteomes" id="UP000198706">
    <property type="component" value="Unassembled WGS sequence"/>
</dbReference>
<dbReference type="NCBIfam" id="TIGR00370">
    <property type="entry name" value="5-oxoprolinase subunit PxpB"/>
    <property type="match status" value="1"/>
</dbReference>
<evidence type="ECO:0000256" key="3">
    <source>
        <dbReference type="ARBA" id="ARBA00022840"/>
    </source>
</evidence>
<protein>
    <submittedName>
        <fullName evidence="5">Sensor histidine kinase inhibitor, KipI family</fullName>
    </submittedName>
</protein>
<dbReference type="PANTHER" id="PTHR34698">
    <property type="entry name" value="5-OXOPROLINASE SUBUNIT B"/>
    <property type="match status" value="1"/>
</dbReference>
<keyword evidence="3" id="KW-0067">ATP-binding</keyword>
<dbReference type="STRING" id="137658.SAMN05216186_12852"/>
<dbReference type="InterPro" id="IPR029000">
    <property type="entry name" value="Cyclophilin-like_dom_sf"/>
</dbReference>
<feature type="domain" description="Carboxyltransferase" evidence="4">
    <location>
        <begin position="3"/>
        <end position="203"/>
    </location>
</feature>
<evidence type="ECO:0000313" key="5">
    <source>
        <dbReference type="EMBL" id="SDL71760.1"/>
    </source>
</evidence>
<reference evidence="5 6" key="1">
    <citation type="submission" date="2016-10" db="EMBL/GenBank/DDBJ databases">
        <authorList>
            <person name="de Groot N.N."/>
        </authorList>
    </citation>
    <scope>NUCLEOTIDE SEQUENCE [LARGE SCALE GENOMIC DNA]</scope>
    <source>
        <strain evidence="5 6">JCM 21544</strain>
    </source>
</reference>
<dbReference type="SUPFAM" id="SSF50891">
    <property type="entry name" value="Cyclophilin-like"/>
    <property type="match status" value="1"/>
</dbReference>
<evidence type="ECO:0000313" key="6">
    <source>
        <dbReference type="Proteomes" id="UP000198706"/>
    </source>
</evidence>
<dbReference type="Pfam" id="PF02682">
    <property type="entry name" value="CT_C_D"/>
    <property type="match status" value="1"/>
</dbReference>
<gene>
    <name evidence="5" type="ORF">SAMN05216186_12852</name>
</gene>
<dbReference type="GO" id="GO:0016787">
    <property type="term" value="F:hydrolase activity"/>
    <property type="evidence" value="ECO:0007669"/>
    <property type="project" value="UniProtKB-KW"/>
</dbReference>
<sequence length="226" mass="24526">MRPRIEPAGAEALLLVLADAPDEHLPARIAALAERIRHHCGACLTDLVPGWTTLLVHYDLTRTDRRQLAGRLQALLDAWQAEPVVETVGCLHEIPIWYAGEDLPAVAAACGLDEAEVIRLHSAGEYRVGAIGFAPGFAYLGTLDARLALPRRATPRVRVPAGSLAIAERQTAIYPQASPGGWHLLGRCPWKLFDPARTPPCPLALGDRVRFVAIDEATYRREGGVS</sequence>
<name>A0A1G9MBX5_9PSED</name>
<dbReference type="InterPro" id="IPR003833">
    <property type="entry name" value="CT_C_D"/>
</dbReference>
<dbReference type="AlphaFoldDB" id="A0A1G9MBX5"/>
<evidence type="ECO:0000256" key="1">
    <source>
        <dbReference type="ARBA" id="ARBA00022741"/>
    </source>
</evidence>
<keyword evidence="6" id="KW-1185">Reference proteome</keyword>
<dbReference type="EMBL" id="FNFD01000028">
    <property type="protein sequence ID" value="SDL71760.1"/>
    <property type="molecule type" value="Genomic_DNA"/>
</dbReference>